<reference evidence="4" key="2">
    <citation type="submission" date="2022-11" db="EMBL/GenBank/DDBJ databases">
        <title>Prophages regulate Shewanella fidelis motility and biofilm formation: implications for gut colonization dynamics in Ciona robusta.</title>
        <authorList>
            <person name="Natarajan O."/>
            <person name="Gibboney S.L."/>
            <person name="Young M.N."/>
            <person name="Lim S.J."/>
            <person name="Pluta N."/>
            <person name="Atkinson C.G.F."/>
            <person name="Leigh B.A."/>
            <person name="Liberti A."/>
            <person name="Kees E."/>
            <person name="Breitbart M."/>
            <person name="Gralnick J."/>
            <person name="Dishaw L.J."/>
        </authorList>
    </citation>
    <scope>NUCLEOTIDE SEQUENCE</scope>
    <source>
        <strain evidence="4">3313</strain>
    </source>
</reference>
<reference evidence="5 7" key="1">
    <citation type="journal article" date="2022" name="bioRxiv">
        <title>Prophages regulate Shewanella fidelis 3313 motility and biofilm formation: implications for gut colonization dynamics in Ciona robusta.</title>
        <authorList>
            <person name="Natarajan O."/>
            <person name="Gibboney S.L."/>
            <person name="Young M.N."/>
            <person name="Lim S.J."/>
            <person name="Pluta N."/>
            <person name="Atkinson C.G."/>
            <person name="Leigh B.A."/>
            <person name="Liberti A."/>
            <person name="Kees E.D."/>
            <person name="Breitbart M."/>
            <person name="Gralnick J.A."/>
            <person name="Dishaw L.J."/>
        </authorList>
    </citation>
    <scope>NUCLEOTIDE SEQUENCE [LARGE SCALE GENOMIC DNA]</scope>
    <source>
        <strain evidence="5 7">JG4066</strain>
    </source>
</reference>
<dbReference type="Proteomes" id="UP001271263">
    <property type="component" value="Unassembled WGS sequence"/>
</dbReference>
<dbReference type="PANTHER" id="PTHR45138">
    <property type="entry name" value="REGULATORY COMPONENTS OF SENSORY TRANSDUCTION SYSTEM"/>
    <property type="match status" value="1"/>
</dbReference>
<comment type="caution">
    <text evidence="4">The sequence shown here is derived from an EMBL/GenBank/DDBJ whole genome shotgun (WGS) entry which is preliminary data.</text>
</comment>
<dbReference type="Pfam" id="PF00990">
    <property type="entry name" value="GGDEF"/>
    <property type="match status" value="1"/>
</dbReference>
<dbReference type="GO" id="GO:0005886">
    <property type="term" value="C:plasma membrane"/>
    <property type="evidence" value="ECO:0007669"/>
    <property type="project" value="TreeGrafter"/>
</dbReference>
<proteinExistence type="predicted"/>
<evidence type="ECO:0000256" key="2">
    <source>
        <dbReference type="ARBA" id="ARBA00012528"/>
    </source>
</evidence>
<dbReference type="EC" id="2.7.7.65" evidence="2"/>
<comment type="cofactor">
    <cofactor evidence="1">
        <name>Mg(2+)</name>
        <dbReference type="ChEBI" id="CHEBI:18420"/>
    </cofactor>
</comment>
<dbReference type="SMART" id="SM00267">
    <property type="entry name" value="GGDEF"/>
    <property type="match status" value="1"/>
</dbReference>
<evidence type="ECO:0000259" key="3">
    <source>
        <dbReference type="PROSITE" id="PS50887"/>
    </source>
</evidence>
<dbReference type="InterPro" id="IPR050469">
    <property type="entry name" value="Diguanylate_Cyclase"/>
</dbReference>
<evidence type="ECO:0000256" key="1">
    <source>
        <dbReference type="ARBA" id="ARBA00001946"/>
    </source>
</evidence>
<dbReference type="SUPFAM" id="SSF55073">
    <property type="entry name" value="Nucleotide cyclase"/>
    <property type="match status" value="1"/>
</dbReference>
<evidence type="ECO:0000313" key="7">
    <source>
        <dbReference type="Proteomes" id="UP001271263"/>
    </source>
</evidence>
<dbReference type="InterPro" id="IPR043128">
    <property type="entry name" value="Rev_trsase/Diguanyl_cyclase"/>
</dbReference>
<dbReference type="AlphaFoldDB" id="A0AAW8NJQ3"/>
<dbReference type="CDD" id="cd01949">
    <property type="entry name" value="GGDEF"/>
    <property type="match status" value="1"/>
</dbReference>
<dbReference type="Gene3D" id="3.30.70.270">
    <property type="match status" value="1"/>
</dbReference>
<dbReference type="EMBL" id="JAPMLE010000001">
    <property type="protein sequence ID" value="MDR8523087.1"/>
    <property type="molecule type" value="Genomic_DNA"/>
</dbReference>
<protein>
    <recommendedName>
        <fullName evidence="2">diguanylate cyclase</fullName>
        <ecNumber evidence="2">2.7.7.65</ecNumber>
    </recommendedName>
</protein>
<dbReference type="Proteomes" id="UP001259340">
    <property type="component" value="Unassembled WGS sequence"/>
</dbReference>
<evidence type="ECO:0000313" key="6">
    <source>
        <dbReference type="Proteomes" id="UP001259340"/>
    </source>
</evidence>
<dbReference type="PANTHER" id="PTHR45138:SF6">
    <property type="entry name" value="DIGUANYLATE CYCLASE DGCN"/>
    <property type="match status" value="1"/>
</dbReference>
<dbReference type="InterPro" id="IPR000160">
    <property type="entry name" value="GGDEF_dom"/>
</dbReference>
<dbReference type="GO" id="GO:0043709">
    <property type="term" value="P:cell adhesion involved in single-species biofilm formation"/>
    <property type="evidence" value="ECO:0007669"/>
    <property type="project" value="TreeGrafter"/>
</dbReference>
<dbReference type="FunFam" id="3.30.70.270:FF:000001">
    <property type="entry name" value="Diguanylate cyclase domain protein"/>
    <property type="match status" value="1"/>
</dbReference>
<dbReference type="EMBL" id="JAPMLD010000003">
    <property type="protein sequence ID" value="MDW4824228.1"/>
    <property type="molecule type" value="Genomic_DNA"/>
</dbReference>
<dbReference type="InterPro" id="IPR029787">
    <property type="entry name" value="Nucleotide_cyclase"/>
</dbReference>
<gene>
    <name evidence="4" type="ORF">OS133_05230</name>
    <name evidence="5" type="ORF">OS134_09190</name>
</gene>
<organism evidence="4 6">
    <name type="scientific">Shewanella fidelis</name>
    <dbReference type="NCBI Taxonomy" id="173509"/>
    <lineage>
        <taxon>Bacteria</taxon>
        <taxon>Pseudomonadati</taxon>
        <taxon>Pseudomonadota</taxon>
        <taxon>Gammaproteobacteria</taxon>
        <taxon>Alteromonadales</taxon>
        <taxon>Shewanellaceae</taxon>
        <taxon>Shewanella</taxon>
    </lineage>
</organism>
<keyword evidence="7" id="KW-1185">Reference proteome</keyword>
<evidence type="ECO:0000313" key="4">
    <source>
        <dbReference type="EMBL" id="MDR8523087.1"/>
    </source>
</evidence>
<name>A0AAW8NJQ3_9GAMM</name>
<dbReference type="NCBIfam" id="TIGR00254">
    <property type="entry name" value="GGDEF"/>
    <property type="match status" value="1"/>
</dbReference>
<feature type="domain" description="GGDEF" evidence="3">
    <location>
        <begin position="165"/>
        <end position="293"/>
    </location>
</feature>
<dbReference type="RefSeq" id="WP_310654206.1">
    <property type="nucleotide sequence ID" value="NZ_JAPMLA010000003.1"/>
</dbReference>
<dbReference type="PROSITE" id="PS50887">
    <property type="entry name" value="GGDEF"/>
    <property type="match status" value="1"/>
</dbReference>
<accession>A0AAW8NJQ3</accession>
<dbReference type="GO" id="GO:1902201">
    <property type="term" value="P:negative regulation of bacterial-type flagellum-dependent cell motility"/>
    <property type="evidence" value="ECO:0007669"/>
    <property type="project" value="TreeGrafter"/>
</dbReference>
<sequence>MEFGLATESLPIEYRKPMGAGIATLSEVDLVDIIQQLHQHLDPRSVFACFGKIMGQHLPLYGICLEHKGQLLHWGQQQGYAIEQKLSFAERQFTINYMLKAPLVPSQTQRLIQLQKLVLQPLFNALQYQEMSQQAMYDALTKLGNRHYYRESLRKEIARAERNQQPLSLIALDLDNFKQLNDDFGHQLGDNALIEFAELLNATIRDTDLAFRIGGDEFTILLQADSQVAALLCQRILDALANHDYLEKYQVSTSMGIAQWCTNDSEQSLYARADNALYKAKAAGRQCFQTDSNREANKIIID</sequence>
<evidence type="ECO:0000313" key="5">
    <source>
        <dbReference type="EMBL" id="MDW4824228.1"/>
    </source>
</evidence>
<dbReference type="GO" id="GO:0052621">
    <property type="term" value="F:diguanylate cyclase activity"/>
    <property type="evidence" value="ECO:0007669"/>
    <property type="project" value="UniProtKB-EC"/>
</dbReference>